<evidence type="ECO:0000256" key="3">
    <source>
        <dbReference type="ARBA" id="ARBA00022729"/>
    </source>
</evidence>
<organism evidence="6 7">
    <name type="scientific">Ammonifex degensii (strain DSM 10501 / KC4)</name>
    <dbReference type="NCBI Taxonomy" id="429009"/>
    <lineage>
        <taxon>Bacteria</taxon>
        <taxon>Bacillati</taxon>
        <taxon>Bacillota</taxon>
        <taxon>Clostridia</taxon>
        <taxon>Thermoanaerobacterales</taxon>
        <taxon>Thermoanaerobacteraceae</taxon>
        <taxon>Ammonifex</taxon>
    </lineage>
</organism>
<dbReference type="Proteomes" id="UP000002620">
    <property type="component" value="Chromosome"/>
</dbReference>
<evidence type="ECO:0000256" key="1">
    <source>
        <dbReference type="ARBA" id="ARBA00010062"/>
    </source>
</evidence>
<keyword evidence="3" id="KW-0732">Signal</keyword>
<reference evidence="6 7" key="1">
    <citation type="submission" date="2009-10" db="EMBL/GenBank/DDBJ databases">
        <title>Complete sequence of chromosome of Ammonifex degensii KC4.</title>
        <authorList>
            <consortium name="US DOE Joint Genome Institute"/>
            <person name="Kerfeld C."/>
            <person name="Goodner B."/>
            <person name="Huber H."/>
            <person name="Stetter K."/>
            <person name="Lucas S."/>
            <person name="Copeland A."/>
            <person name="Lapidus A."/>
            <person name="Glavina del Rio T."/>
            <person name="Dalin E."/>
            <person name="Tice H."/>
            <person name="Bruce D."/>
            <person name="Goodwin L."/>
            <person name="Pitluck S."/>
            <person name="Saunders E."/>
            <person name="Brettin T."/>
            <person name="Detter J.C."/>
            <person name="Han C."/>
            <person name="Larimer F."/>
            <person name="Land M."/>
            <person name="Hauser L."/>
            <person name="Kyrpides N."/>
            <person name="Ovchinnikova G."/>
            <person name="Richardson P."/>
        </authorList>
    </citation>
    <scope>NUCLEOTIDE SEQUENCE [LARGE SCALE GENOMIC DNA]</scope>
    <source>
        <strain evidence="7">DSM 10501 / KC4</strain>
    </source>
</reference>
<dbReference type="OrthoDB" id="9783240at2"/>
<dbReference type="PANTHER" id="PTHR47235:SF1">
    <property type="entry name" value="BLR6548 PROTEIN"/>
    <property type="match status" value="1"/>
</dbReference>
<dbReference type="InterPro" id="IPR000709">
    <property type="entry name" value="Leu_Ile_Val-bd"/>
</dbReference>
<keyword evidence="2" id="KW-0813">Transport</keyword>
<keyword evidence="6" id="KW-0675">Receptor</keyword>
<dbReference type="HOGENOM" id="CLU_027128_7_3_9"/>
<dbReference type="KEGG" id="adg:Adeg_1594"/>
<evidence type="ECO:0000256" key="4">
    <source>
        <dbReference type="ARBA" id="ARBA00022970"/>
    </source>
</evidence>
<protein>
    <submittedName>
        <fullName evidence="6">Extracellular ligand-binding receptor</fullName>
    </submittedName>
</protein>
<dbReference type="PRINTS" id="PR00337">
    <property type="entry name" value="LEUILEVALBP"/>
</dbReference>
<dbReference type="STRING" id="429009.Adeg_1594"/>
<feature type="domain" description="Leucine-binding protein" evidence="5">
    <location>
        <begin position="34"/>
        <end position="382"/>
    </location>
</feature>
<comment type="similarity">
    <text evidence="1">Belongs to the leucine-binding protein family.</text>
</comment>
<dbReference type="InterPro" id="IPR028082">
    <property type="entry name" value="Peripla_BP_I"/>
</dbReference>
<dbReference type="PANTHER" id="PTHR47235">
    <property type="entry name" value="BLR6548 PROTEIN"/>
    <property type="match status" value="1"/>
</dbReference>
<gene>
    <name evidence="6" type="ordered locus">Adeg_1594</name>
</gene>
<dbReference type="eggNOG" id="COG0683">
    <property type="taxonomic scope" value="Bacteria"/>
</dbReference>
<keyword evidence="4" id="KW-0029">Amino-acid transport</keyword>
<evidence type="ECO:0000313" key="7">
    <source>
        <dbReference type="Proteomes" id="UP000002620"/>
    </source>
</evidence>
<sequence>MRRYWWLVLAALVLGLVVVAGCGGKGATPSAEGPIKIGGIFDLTGATSDVGVPYAEGVRAYIDYVNQHGGINGRKVELKEIDYAYDKNRAVEAYNRLVKQERVIAILGWGTGDTEALKSMIAADKIPYISGSYAESLADIKTCPYNFLIAASYSDQAKAALKWIKDNWKEQRPPKVAFVYNDTPFGRSPIDDAKKFAKELGMEVVGDEIVGLTALDATPQMLDLKNKGADFAIVQGTSNLAATTLKDAKKLGLKTQFIGLNWAADEKVIKLAGPAAEGYIGVIPFAFPYDNAPGLKTIKDYLASKGQKLEDKNQKFVQGWVSAMIMLEGVKRAGNDLTGEGVRKGLESLKDFDTGGLSAPITFTATSHRGTDRIRLAKVENGKFVYITDWISYK</sequence>
<dbReference type="SUPFAM" id="SSF53822">
    <property type="entry name" value="Periplasmic binding protein-like I"/>
    <property type="match status" value="1"/>
</dbReference>
<dbReference type="RefSeq" id="WP_015739566.1">
    <property type="nucleotide sequence ID" value="NC_013385.1"/>
</dbReference>
<dbReference type="InterPro" id="IPR028081">
    <property type="entry name" value="Leu-bd"/>
</dbReference>
<evidence type="ECO:0000313" key="6">
    <source>
        <dbReference type="EMBL" id="ACX52689.1"/>
    </source>
</evidence>
<proteinExistence type="inferred from homology"/>
<dbReference type="EMBL" id="CP001785">
    <property type="protein sequence ID" value="ACX52689.1"/>
    <property type="molecule type" value="Genomic_DNA"/>
</dbReference>
<dbReference type="Gene3D" id="3.40.50.2300">
    <property type="match status" value="2"/>
</dbReference>
<accession>C9R8R0</accession>
<dbReference type="CDD" id="cd06334">
    <property type="entry name" value="PBP1_ABC_ligand_binding-like"/>
    <property type="match status" value="1"/>
</dbReference>
<keyword evidence="7" id="KW-1185">Reference proteome</keyword>
<dbReference type="AlphaFoldDB" id="C9R8R0"/>
<dbReference type="PROSITE" id="PS51257">
    <property type="entry name" value="PROKAR_LIPOPROTEIN"/>
    <property type="match status" value="1"/>
</dbReference>
<name>C9R8R0_AMMDK</name>
<dbReference type="GO" id="GO:0006865">
    <property type="term" value="P:amino acid transport"/>
    <property type="evidence" value="ECO:0007669"/>
    <property type="project" value="UniProtKB-KW"/>
</dbReference>
<evidence type="ECO:0000256" key="2">
    <source>
        <dbReference type="ARBA" id="ARBA00022448"/>
    </source>
</evidence>
<dbReference type="Pfam" id="PF13458">
    <property type="entry name" value="Peripla_BP_6"/>
    <property type="match status" value="1"/>
</dbReference>
<evidence type="ECO:0000259" key="5">
    <source>
        <dbReference type="Pfam" id="PF13458"/>
    </source>
</evidence>